<name>A0A840C070_9HYPH</name>
<gene>
    <name evidence="9" type="ORF">GGR16_001958</name>
</gene>
<evidence type="ECO:0000256" key="7">
    <source>
        <dbReference type="SAM" id="Phobius"/>
    </source>
</evidence>
<keyword evidence="2" id="KW-0813">Transport</keyword>
<evidence type="ECO:0000313" key="9">
    <source>
        <dbReference type="EMBL" id="MBB4016929.1"/>
    </source>
</evidence>
<dbReference type="PANTHER" id="PTHR43652">
    <property type="entry name" value="BASIC AMINO ACID ANTIPORTER YFCC-RELATED"/>
    <property type="match status" value="1"/>
</dbReference>
<feature type="transmembrane region" description="Helical" evidence="7">
    <location>
        <begin position="139"/>
        <end position="158"/>
    </location>
</feature>
<keyword evidence="10" id="KW-1185">Reference proteome</keyword>
<organism evidence="9 10">
    <name type="scientific">Chelatococcus caeni</name>
    <dbReference type="NCBI Taxonomy" id="1348468"/>
    <lineage>
        <taxon>Bacteria</taxon>
        <taxon>Pseudomonadati</taxon>
        <taxon>Pseudomonadota</taxon>
        <taxon>Alphaproteobacteria</taxon>
        <taxon>Hyphomicrobiales</taxon>
        <taxon>Chelatococcaceae</taxon>
        <taxon>Chelatococcus</taxon>
    </lineage>
</organism>
<proteinExistence type="predicted"/>
<dbReference type="Pfam" id="PF03600">
    <property type="entry name" value="CitMHS"/>
    <property type="match status" value="1"/>
</dbReference>
<dbReference type="RefSeq" id="WP_026015128.1">
    <property type="nucleotide sequence ID" value="NZ_JACIEN010000002.1"/>
</dbReference>
<evidence type="ECO:0000256" key="4">
    <source>
        <dbReference type="ARBA" id="ARBA00022737"/>
    </source>
</evidence>
<dbReference type="EMBL" id="JACIEN010000002">
    <property type="protein sequence ID" value="MBB4016929.1"/>
    <property type="molecule type" value="Genomic_DNA"/>
</dbReference>
<comment type="subcellular location">
    <subcellularLocation>
        <location evidence="1">Membrane</location>
        <topology evidence="1">Multi-pass membrane protein</topology>
    </subcellularLocation>
</comment>
<feature type="transmembrane region" description="Helical" evidence="7">
    <location>
        <begin position="90"/>
        <end position="118"/>
    </location>
</feature>
<dbReference type="GO" id="GO:0008324">
    <property type="term" value="F:monoatomic cation transmembrane transporter activity"/>
    <property type="evidence" value="ECO:0007669"/>
    <property type="project" value="InterPro"/>
</dbReference>
<feature type="transmembrane region" description="Helical" evidence="7">
    <location>
        <begin position="178"/>
        <end position="200"/>
    </location>
</feature>
<sequence>MTQPQMILFALMGSILALLLWGRIRHDLVAMGGLLVGVVVGVVPEKDAFSGFSHPAVIVVALVLIASRALENSGALSLIARRIVRPGRPIAIHIAVIGGVGAALSAFINNVAALALLMPIDINTARKAGRSPRLTLMPLAFATILGGLTTLIGTPPNIVASTFRQDALGAPYKMFDFAPVGLICAITGILFIALGGWRLIPRATAGRQVPEPARIDDFVVELAVSAQSPAIGRLVAQLDEESEAADVVILGLIRDGRRLPGRARFATIREGDLFEVEGSADAVAAFIKALGLEQAKDDISVDAPEAEDAARTGGPALVETVVRADSRIAWRSAEAFRLRSRFGVTLLGISRQGRTFRERISSRIIEPGDMLLLTGPQAALAHVVNWLGTMPLSETSVQAARTWRIVVALGLFIGAIIAASASFISFTTAIAIAVVGYAATGLVTPREVYDQVDWPVVVMLAALLPLSAAFESVGGTALVANAIVAVTAGHSPVVALVGLMLVTVILSDMLNNVATMVIAGPVAIETARTLSVNPDAFLMATVVAASLAFLTPIGHKNNTLIMGPGGYSFGDYWRLGLPLEILMVIVSVPAILIVWPL</sequence>
<keyword evidence="4" id="KW-0677">Repeat</keyword>
<dbReference type="AlphaFoldDB" id="A0A840C070"/>
<keyword evidence="5 7" id="KW-1133">Transmembrane helix</keyword>
<evidence type="ECO:0000256" key="5">
    <source>
        <dbReference type="ARBA" id="ARBA00022989"/>
    </source>
</evidence>
<accession>A0A840C070</accession>
<dbReference type="Gene3D" id="3.30.70.1450">
    <property type="entry name" value="Regulator of K+ conductance, C-terminal domain"/>
    <property type="match status" value="2"/>
</dbReference>
<feature type="domain" description="RCK C-terminal" evidence="8">
    <location>
        <begin position="207"/>
        <end position="292"/>
    </location>
</feature>
<evidence type="ECO:0000256" key="2">
    <source>
        <dbReference type="ARBA" id="ARBA00022448"/>
    </source>
</evidence>
<feature type="transmembrane region" description="Helical" evidence="7">
    <location>
        <begin position="536"/>
        <end position="554"/>
    </location>
</feature>
<dbReference type="InterPro" id="IPR004680">
    <property type="entry name" value="Cit_transptr-like_dom"/>
</dbReference>
<evidence type="ECO:0000256" key="6">
    <source>
        <dbReference type="ARBA" id="ARBA00023136"/>
    </source>
</evidence>
<keyword evidence="6 7" id="KW-0472">Membrane</keyword>
<evidence type="ECO:0000313" key="10">
    <source>
        <dbReference type="Proteomes" id="UP000577362"/>
    </source>
</evidence>
<dbReference type="InterPro" id="IPR006037">
    <property type="entry name" value="RCK_C"/>
</dbReference>
<feature type="domain" description="RCK C-terminal" evidence="8">
    <location>
        <begin position="304"/>
        <end position="389"/>
    </location>
</feature>
<evidence type="ECO:0000259" key="8">
    <source>
        <dbReference type="PROSITE" id="PS51202"/>
    </source>
</evidence>
<reference evidence="9 10" key="1">
    <citation type="submission" date="2020-08" db="EMBL/GenBank/DDBJ databases">
        <title>Genomic Encyclopedia of Type Strains, Phase IV (KMG-IV): sequencing the most valuable type-strain genomes for metagenomic binning, comparative biology and taxonomic classification.</title>
        <authorList>
            <person name="Goeker M."/>
        </authorList>
    </citation>
    <scope>NUCLEOTIDE SEQUENCE [LARGE SCALE GENOMIC DNA]</scope>
    <source>
        <strain evidence="9 10">DSM 103737</strain>
    </source>
</reference>
<feature type="transmembrane region" description="Helical" evidence="7">
    <location>
        <begin position="405"/>
        <end position="438"/>
    </location>
</feature>
<feature type="transmembrane region" description="Helical" evidence="7">
    <location>
        <begin position="28"/>
        <end position="44"/>
    </location>
</feature>
<dbReference type="InterPro" id="IPR036721">
    <property type="entry name" value="RCK_C_sf"/>
</dbReference>
<evidence type="ECO:0000256" key="1">
    <source>
        <dbReference type="ARBA" id="ARBA00004141"/>
    </source>
</evidence>
<dbReference type="PROSITE" id="PS51202">
    <property type="entry name" value="RCK_C"/>
    <property type="match status" value="2"/>
</dbReference>
<feature type="transmembrane region" description="Helical" evidence="7">
    <location>
        <begin position="493"/>
        <end position="524"/>
    </location>
</feature>
<dbReference type="PANTHER" id="PTHR43652:SF2">
    <property type="entry name" value="BASIC AMINO ACID ANTIPORTER YFCC-RELATED"/>
    <property type="match status" value="1"/>
</dbReference>
<dbReference type="Proteomes" id="UP000577362">
    <property type="component" value="Unassembled WGS sequence"/>
</dbReference>
<dbReference type="GO" id="GO:0006813">
    <property type="term" value="P:potassium ion transport"/>
    <property type="evidence" value="ECO:0007669"/>
    <property type="project" value="InterPro"/>
</dbReference>
<feature type="transmembrane region" description="Helical" evidence="7">
    <location>
        <begin position="7"/>
        <end position="22"/>
    </location>
</feature>
<dbReference type="SUPFAM" id="SSF116726">
    <property type="entry name" value="TrkA C-terminal domain-like"/>
    <property type="match status" value="2"/>
</dbReference>
<feature type="transmembrane region" description="Helical" evidence="7">
    <location>
        <begin position="51"/>
        <end position="70"/>
    </location>
</feature>
<dbReference type="GO" id="GO:0005886">
    <property type="term" value="C:plasma membrane"/>
    <property type="evidence" value="ECO:0007669"/>
    <property type="project" value="TreeGrafter"/>
</dbReference>
<keyword evidence="3 7" id="KW-0812">Transmembrane</keyword>
<evidence type="ECO:0000256" key="3">
    <source>
        <dbReference type="ARBA" id="ARBA00022692"/>
    </source>
</evidence>
<feature type="transmembrane region" description="Helical" evidence="7">
    <location>
        <begin position="458"/>
        <end position="486"/>
    </location>
</feature>
<protein>
    <submittedName>
        <fullName evidence="9">Di/tricarboxylate transporter</fullName>
    </submittedName>
</protein>
<comment type="caution">
    <text evidence="9">The sequence shown here is derived from an EMBL/GenBank/DDBJ whole genome shotgun (WGS) entry which is preliminary data.</text>
</comment>
<feature type="transmembrane region" description="Helical" evidence="7">
    <location>
        <begin position="575"/>
        <end position="595"/>
    </location>
</feature>
<dbReference type="InterPro" id="IPR051679">
    <property type="entry name" value="DASS-Related_Transporters"/>
</dbReference>